<protein>
    <submittedName>
        <fullName evidence="2">Uncharacterized protein</fullName>
    </submittedName>
</protein>
<comment type="caution">
    <text evidence="2">The sequence shown here is derived from an EMBL/GenBank/DDBJ whole genome shotgun (WGS) entry which is preliminary data.</text>
</comment>
<proteinExistence type="predicted"/>
<evidence type="ECO:0000313" key="3">
    <source>
        <dbReference type="Proteomes" id="UP001221757"/>
    </source>
</evidence>
<organism evidence="2 3">
    <name type="scientific">Mycena rosella</name>
    <name type="common">Pink bonnet</name>
    <name type="synonym">Agaricus rosellus</name>
    <dbReference type="NCBI Taxonomy" id="1033263"/>
    <lineage>
        <taxon>Eukaryota</taxon>
        <taxon>Fungi</taxon>
        <taxon>Dikarya</taxon>
        <taxon>Basidiomycota</taxon>
        <taxon>Agaricomycotina</taxon>
        <taxon>Agaricomycetes</taxon>
        <taxon>Agaricomycetidae</taxon>
        <taxon>Agaricales</taxon>
        <taxon>Marasmiineae</taxon>
        <taxon>Mycenaceae</taxon>
        <taxon>Mycena</taxon>
    </lineage>
</organism>
<evidence type="ECO:0000256" key="1">
    <source>
        <dbReference type="SAM" id="MobiDB-lite"/>
    </source>
</evidence>
<dbReference type="EMBL" id="JARKIE010000002">
    <property type="protein sequence ID" value="KAJ7709626.1"/>
    <property type="molecule type" value="Genomic_DNA"/>
</dbReference>
<name>A0AAD7H1C0_MYCRO</name>
<keyword evidence="3" id="KW-1185">Reference proteome</keyword>
<feature type="compositionally biased region" description="Basic residues" evidence="1">
    <location>
        <begin position="147"/>
        <end position="163"/>
    </location>
</feature>
<accession>A0AAD7H1C0</accession>
<sequence length="276" mass="31000">MSVVVTIRAAPLILRLHLHSLAPPFAHLQIRPQARFGTAYYRAKLSAFESADEAAWSGSVWPTWSNTSLMNEGWEQNRKLASSPVPWALAGDASNRPDLVDESHERMLQRHNNVQEQYITLEAQLREHPDRLLPQPNTLEHNQGDKRHGRRCKPRFPRRKRPTSKTIAGGSRSAFEVNVVELEAGRVGLQWPQRLRANLWAKSMLFRTLTTKGLGELLDSHRDLKTDENRVAPGHAKKTEAASSGKMLQDAILSPSFPASLVIPAIIAAKYIPRPL</sequence>
<dbReference type="AlphaFoldDB" id="A0AAD7H1C0"/>
<dbReference type="Proteomes" id="UP001221757">
    <property type="component" value="Unassembled WGS sequence"/>
</dbReference>
<gene>
    <name evidence="2" type="ORF">B0H17DRAFT_1190813</name>
</gene>
<evidence type="ECO:0000313" key="2">
    <source>
        <dbReference type="EMBL" id="KAJ7709626.1"/>
    </source>
</evidence>
<feature type="region of interest" description="Disordered" evidence="1">
    <location>
        <begin position="132"/>
        <end position="168"/>
    </location>
</feature>
<reference evidence="2" key="1">
    <citation type="submission" date="2023-03" db="EMBL/GenBank/DDBJ databases">
        <title>Massive genome expansion in bonnet fungi (Mycena s.s.) driven by repeated elements and novel gene families across ecological guilds.</title>
        <authorList>
            <consortium name="Lawrence Berkeley National Laboratory"/>
            <person name="Harder C.B."/>
            <person name="Miyauchi S."/>
            <person name="Viragh M."/>
            <person name="Kuo A."/>
            <person name="Thoen E."/>
            <person name="Andreopoulos B."/>
            <person name="Lu D."/>
            <person name="Skrede I."/>
            <person name="Drula E."/>
            <person name="Henrissat B."/>
            <person name="Morin E."/>
            <person name="Kohler A."/>
            <person name="Barry K."/>
            <person name="LaButti K."/>
            <person name="Morin E."/>
            <person name="Salamov A."/>
            <person name="Lipzen A."/>
            <person name="Mereny Z."/>
            <person name="Hegedus B."/>
            <person name="Baldrian P."/>
            <person name="Stursova M."/>
            <person name="Weitz H."/>
            <person name="Taylor A."/>
            <person name="Grigoriev I.V."/>
            <person name="Nagy L.G."/>
            <person name="Martin F."/>
            <person name="Kauserud H."/>
        </authorList>
    </citation>
    <scope>NUCLEOTIDE SEQUENCE</scope>
    <source>
        <strain evidence="2">CBHHK067</strain>
    </source>
</reference>